<gene>
    <name evidence="2" type="ORF">ABB05_11280</name>
</gene>
<evidence type="ECO:0000259" key="1">
    <source>
        <dbReference type="PROSITE" id="PS51186"/>
    </source>
</evidence>
<protein>
    <recommendedName>
        <fullName evidence="1">N-acetyltransferase domain-containing protein</fullName>
    </recommendedName>
</protein>
<dbReference type="RefSeq" id="WP_057985420.1">
    <property type="nucleotide sequence ID" value="NZ_JAGGKH010000020.1"/>
</dbReference>
<evidence type="ECO:0000313" key="2">
    <source>
        <dbReference type="EMBL" id="OAK70967.1"/>
    </source>
</evidence>
<dbReference type="EMBL" id="LDJR01000047">
    <property type="protein sequence ID" value="OAK70967.1"/>
    <property type="molecule type" value="Genomic_DNA"/>
</dbReference>
<dbReference type="InterPro" id="IPR000182">
    <property type="entry name" value="GNAT_dom"/>
</dbReference>
<keyword evidence="3" id="KW-1185">Reference proteome</keyword>
<proteinExistence type="predicted"/>
<dbReference type="PATRIC" id="fig|217031.6.peg.2406"/>
<name>A0A177ZSS2_9BACI</name>
<dbReference type="Gene3D" id="3.40.630.30">
    <property type="match status" value="1"/>
</dbReference>
<feature type="domain" description="N-acetyltransferase" evidence="1">
    <location>
        <begin position="1"/>
        <end position="166"/>
    </location>
</feature>
<comment type="caution">
    <text evidence="2">The sequence shown here is derived from an EMBL/GenBank/DDBJ whole genome shotgun (WGS) entry which is preliminary data.</text>
</comment>
<dbReference type="Pfam" id="PF13302">
    <property type="entry name" value="Acetyltransf_3"/>
    <property type="match status" value="1"/>
</dbReference>
<dbReference type="CDD" id="cd04301">
    <property type="entry name" value="NAT_SF"/>
    <property type="match status" value="1"/>
</dbReference>
<dbReference type="SUPFAM" id="SSF55729">
    <property type="entry name" value="Acyl-CoA N-acyltransferases (Nat)"/>
    <property type="match status" value="1"/>
</dbReference>
<reference evidence="2 3" key="1">
    <citation type="submission" date="2015-05" db="EMBL/GenBank/DDBJ databases">
        <title>Comparison of genome.</title>
        <authorList>
            <person name="Zheng Z."/>
            <person name="Sun M."/>
        </authorList>
    </citation>
    <scope>NUCLEOTIDE SEQUENCE [LARGE SCALE GENOMIC DNA]</scope>
    <source>
        <strain evidence="2 3">G25-74</strain>
    </source>
</reference>
<dbReference type="AlphaFoldDB" id="A0A177ZSS2"/>
<dbReference type="InterPro" id="IPR016181">
    <property type="entry name" value="Acyl_CoA_acyltransferase"/>
</dbReference>
<sequence>MKWRNYNINEDKEIDDWILSSYSENANLINSYAFFNEPVSKDYNWYKDHPFETSNIADYFKVVEIDHRPIGLLILNYFKDDQNRLVLGINPIAINPKFINQGFGTRVLSNLLMNVENIVGQKVDVFYAGIDETNRISMKVFKKLGFQEVGRSPNDNEFIYFEFDRQYKSKNFRRYF</sequence>
<accession>A0A177ZSS2</accession>
<organism evidence="2 3">
    <name type="scientific">Lederbergia galactosidilytica</name>
    <dbReference type="NCBI Taxonomy" id="217031"/>
    <lineage>
        <taxon>Bacteria</taxon>
        <taxon>Bacillati</taxon>
        <taxon>Bacillota</taxon>
        <taxon>Bacilli</taxon>
        <taxon>Bacillales</taxon>
        <taxon>Bacillaceae</taxon>
        <taxon>Lederbergia</taxon>
    </lineage>
</organism>
<dbReference type="PROSITE" id="PS51186">
    <property type="entry name" value="GNAT"/>
    <property type="match status" value="1"/>
</dbReference>
<dbReference type="Proteomes" id="UP000077881">
    <property type="component" value="Unassembled WGS sequence"/>
</dbReference>
<evidence type="ECO:0000313" key="3">
    <source>
        <dbReference type="Proteomes" id="UP000077881"/>
    </source>
</evidence>
<dbReference type="GO" id="GO:0016747">
    <property type="term" value="F:acyltransferase activity, transferring groups other than amino-acyl groups"/>
    <property type="evidence" value="ECO:0007669"/>
    <property type="project" value="InterPro"/>
</dbReference>